<comment type="pathway">
    <text evidence="1">Cofactor biosynthesis; thiamine diphosphate biosynthesis; thiamine diphosphate from thiamine phosphate: step 1/1.</text>
</comment>
<accession>A0A9X3WZM8</accession>
<dbReference type="EC" id="2.7.4.16" evidence="1"/>
<feature type="binding site" evidence="1">
    <location>
        <position position="261"/>
    </location>
    <ligand>
        <name>substrate</name>
    </ligand>
</feature>
<keyword evidence="1" id="KW-0479">Metal-binding</keyword>
<comment type="similarity">
    <text evidence="1">Belongs to the thiamine-monophosphate kinase family.</text>
</comment>
<dbReference type="InterPro" id="IPR010918">
    <property type="entry name" value="PurM-like_C_dom"/>
</dbReference>
<feature type="binding site" evidence="1">
    <location>
        <position position="43"/>
    </location>
    <ligand>
        <name>Mg(2+)</name>
        <dbReference type="ChEBI" id="CHEBI:18420"/>
        <label>1</label>
    </ligand>
</feature>
<dbReference type="PANTHER" id="PTHR30270:SF0">
    <property type="entry name" value="THIAMINE-MONOPHOSPHATE KINASE"/>
    <property type="match status" value="1"/>
</dbReference>
<evidence type="ECO:0000259" key="2">
    <source>
        <dbReference type="Pfam" id="PF00586"/>
    </source>
</evidence>
<feature type="binding site" evidence="1">
    <location>
        <position position="72"/>
    </location>
    <ligand>
        <name>Mg(2+)</name>
        <dbReference type="ChEBI" id="CHEBI:18420"/>
        <label>3</label>
    </ligand>
</feature>
<organism evidence="4 5">
    <name type="scientific">Terrihalobacillus insolitus</name>
    <dbReference type="NCBI Taxonomy" id="2950438"/>
    <lineage>
        <taxon>Bacteria</taxon>
        <taxon>Bacillati</taxon>
        <taxon>Bacillota</taxon>
        <taxon>Bacilli</taxon>
        <taxon>Bacillales</taxon>
        <taxon>Bacillaceae</taxon>
        <taxon>Terrihalobacillus</taxon>
    </lineage>
</organism>
<dbReference type="Pfam" id="PF02769">
    <property type="entry name" value="AIRS_C"/>
    <property type="match status" value="1"/>
</dbReference>
<dbReference type="SUPFAM" id="SSF56042">
    <property type="entry name" value="PurM C-terminal domain-like"/>
    <property type="match status" value="1"/>
</dbReference>
<dbReference type="InterPro" id="IPR036921">
    <property type="entry name" value="PurM-like_N_sf"/>
</dbReference>
<feature type="binding site" evidence="1">
    <location>
        <position position="27"/>
    </location>
    <ligand>
        <name>Mg(2+)</name>
        <dbReference type="ChEBI" id="CHEBI:18420"/>
        <label>4</label>
    </ligand>
</feature>
<feature type="binding site" evidence="1">
    <location>
        <begin position="119"/>
        <end position="120"/>
    </location>
    <ligand>
        <name>ATP</name>
        <dbReference type="ChEBI" id="CHEBI:30616"/>
    </ligand>
</feature>
<feature type="binding site" evidence="1">
    <location>
        <position position="72"/>
    </location>
    <ligand>
        <name>Mg(2+)</name>
        <dbReference type="ChEBI" id="CHEBI:18420"/>
        <label>2</label>
    </ligand>
</feature>
<keyword evidence="1" id="KW-0784">Thiamine biosynthesis</keyword>
<reference evidence="4" key="1">
    <citation type="submission" date="2022-06" db="EMBL/GenBank/DDBJ databases">
        <title>Aquibacillus sp. a new bacterium isolated from soil saline samples.</title>
        <authorList>
            <person name="Galisteo C."/>
            <person name="De La Haba R."/>
            <person name="Sanchez-Porro C."/>
            <person name="Ventosa A."/>
        </authorList>
    </citation>
    <scope>NUCLEOTIDE SEQUENCE</scope>
    <source>
        <strain evidence="4">3ASR75-11</strain>
    </source>
</reference>
<feature type="binding site" evidence="1">
    <location>
        <position position="72"/>
    </location>
    <ligand>
        <name>Mg(2+)</name>
        <dbReference type="ChEBI" id="CHEBI:18420"/>
        <label>4</label>
    </ligand>
</feature>
<dbReference type="RefSeq" id="WP_272438039.1">
    <property type="nucleotide sequence ID" value="NZ_JAMQKB010000035.1"/>
</dbReference>
<dbReference type="AlphaFoldDB" id="A0A9X3WZM8"/>
<keyword evidence="1 4" id="KW-0808">Transferase</keyword>
<feature type="binding site" evidence="1">
    <location>
        <position position="43"/>
    </location>
    <ligand>
        <name>Mg(2+)</name>
        <dbReference type="ChEBI" id="CHEBI:18420"/>
        <label>2</label>
    </ligand>
</feature>
<evidence type="ECO:0000313" key="5">
    <source>
        <dbReference type="Proteomes" id="UP001145050"/>
    </source>
</evidence>
<dbReference type="GO" id="GO:0009229">
    <property type="term" value="P:thiamine diphosphate biosynthetic process"/>
    <property type="evidence" value="ECO:0007669"/>
    <property type="project" value="UniProtKB-UniRule"/>
</dbReference>
<protein>
    <recommendedName>
        <fullName evidence="1">Thiamine-monophosphate kinase</fullName>
        <shortName evidence="1">TMP kinase</shortName>
        <shortName evidence="1">Thiamine-phosphate kinase</shortName>
        <ecNumber evidence="1">2.7.4.16</ecNumber>
    </recommendedName>
</protein>
<dbReference type="GO" id="GO:0009030">
    <property type="term" value="F:thiamine-phosphate kinase activity"/>
    <property type="evidence" value="ECO:0007669"/>
    <property type="project" value="UniProtKB-UniRule"/>
</dbReference>
<feature type="binding site" evidence="1">
    <location>
        <position position="211"/>
    </location>
    <ligand>
        <name>Mg(2+)</name>
        <dbReference type="ChEBI" id="CHEBI:18420"/>
        <label>3</label>
    </ligand>
</feature>
<keyword evidence="1" id="KW-0460">Magnesium</keyword>
<proteinExistence type="inferred from homology"/>
<feature type="binding site" evidence="1">
    <location>
        <position position="214"/>
    </location>
    <ligand>
        <name>Mg(2+)</name>
        <dbReference type="ChEBI" id="CHEBI:18420"/>
        <label>5</label>
    </ligand>
</feature>
<feature type="binding site" evidence="1">
    <location>
        <position position="213"/>
    </location>
    <ligand>
        <name>ATP</name>
        <dbReference type="ChEBI" id="CHEBI:30616"/>
    </ligand>
</feature>
<dbReference type="GO" id="GO:0005524">
    <property type="term" value="F:ATP binding"/>
    <property type="evidence" value="ECO:0007669"/>
    <property type="project" value="UniProtKB-UniRule"/>
</dbReference>
<feature type="domain" description="PurM-like N-terminal" evidence="2">
    <location>
        <begin position="25"/>
        <end position="137"/>
    </location>
</feature>
<dbReference type="HAMAP" id="MF_02128">
    <property type="entry name" value="TMP_kinase"/>
    <property type="match status" value="1"/>
</dbReference>
<dbReference type="NCBIfam" id="TIGR01379">
    <property type="entry name" value="thiL"/>
    <property type="match status" value="1"/>
</dbReference>
<comment type="caution">
    <text evidence="4">The sequence shown here is derived from an EMBL/GenBank/DDBJ whole genome shotgun (WGS) entry which is preliminary data.</text>
</comment>
<name>A0A9X3WZM8_9BACI</name>
<dbReference type="InterPro" id="IPR036676">
    <property type="entry name" value="PurM-like_C_sf"/>
</dbReference>
<dbReference type="Proteomes" id="UP001145050">
    <property type="component" value="Unassembled WGS sequence"/>
</dbReference>
<sequence length="324" mass="36201">MDEFSFIRSIEQSNYRQSSLIKGAGDDAAIFRQPYQDIVTSVDTLVENVHFTRETMDPFHIGFRVLAVNISDLAAMGSTPAFYLVSICVPKHWKENELQEIYSGMKSIASQFEMDLIGGDTTSGSELVISVTIIGYVANNKARYRNTAKGEDAVFVTGTLGDAAAGLYVLKENMDMNSRSNKYLINRHRMPSPRVKFATGLAELARVTLNDISDGIASEASEIAEASGVAMHLYYESIPIHKSLLNFRQSEQRKWMLFGGEDFELIGTVPKKDWPDVQKAADKTNTPIALIGYIEENPMYAGSVFLHEKGKKRRLHKLGYNHLK</sequence>
<keyword evidence="5" id="KW-1185">Reference proteome</keyword>
<dbReference type="InterPro" id="IPR016188">
    <property type="entry name" value="PurM-like_N"/>
</dbReference>
<dbReference type="GO" id="GO:0000287">
    <property type="term" value="F:magnesium ion binding"/>
    <property type="evidence" value="ECO:0007669"/>
    <property type="project" value="UniProtKB-UniRule"/>
</dbReference>
<comment type="miscellaneous">
    <text evidence="1">Reaction mechanism of ThiL seems to utilize a direct, inline transfer of the gamma-phosphate of ATP to TMP rather than a phosphorylated enzyme intermediate.</text>
</comment>
<evidence type="ECO:0000259" key="3">
    <source>
        <dbReference type="Pfam" id="PF02769"/>
    </source>
</evidence>
<evidence type="ECO:0000313" key="4">
    <source>
        <dbReference type="EMBL" id="MDC3426214.1"/>
    </source>
</evidence>
<comment type="function">
    <text evidence="1">Catalyzes the ATP-dependent phosphorylation of thiamine-monophosphate (TMP) to form thiamine-pyrophosphate (TPP), the active form of vitamin B1.</text>
</comment>
<dbReference type="PIRSF" id="PIRSF005303">
    <property type="entry name" value="Thiam_monoph_kin"/>
    <property type="match status" value="1"/>
</dbReference>
<dbReference type="InterPro" id="IPR006283">
    <property type="entry name" value="ThiL-like"/>
</dbReference>
<dbReference type="SUPFAM" id="SSF55326">
    <property type="entry name" value="PurM N-terminal domain-like"/>
    <property type="match status" value="1"/>
</dbReference>
<evidence type="ECO:0000256" key="1">
    <source>
        <dbReference type="HAMAP-Rule" id="MF_02128"/>
    </source>
</evidence>
<dbReference type="Pfam" id="PF00586">
    <property type="entry name" value="AIRS"/>
    <property type="match status" value="1"/>
</dbReference>
<feature type="binding site" evidence="1">
    <location>
        <position position="120"/>
    </location>
    <ligand>
        <name>Mg(2+)</name>
        <dbReference type="ChEBI" id="CHEBI:18420"/>
        <label>1</label>
    </ligand>
</feature>
<feature type="binding site" evidence="1">
    <location>
        <position position="145"/>
    </location>
    <ligand>
        <name>ATP</name>
        <dbReference type="ChEBI" id="CHEBI:30616"/>
    </ligand>
</feature>
<dbReference type="PANTHER" id="PTHR30270">
    <property type="entry name" value="THIAMINE-MONOPHOSPHATE KINASE"/>
    <property type="match status" value="1"/>
</dbReference>
<dbReference type="Gene3D" id="3.30.1330.10">
    <property type="entry name" value="PurM-like, N-terminal domain"/>
    <property type="match status" value="1"/>
</dbReference>
<comment type="caution">
    <text evidence="1">Lacks conserved residue(s) required for the propagation of feature annotation.</text>
</comment>
<keyword evidence="1" id="KW-0547">Nucleotide-binding</keyword>
<keyword evidence="1 4" id="KW-0418">Kinase</keyword>
<comment type="catalytic activity">
    <reaction evidence="1">
        <text>thiamine phosphate + ATP = thiamine diphosphate + ADP</text>
        <dbReference type="Rhea" id="RHEA:15913"/>
        <dbReference type="ChEBI" id="CHEBI:30616"/>
        <dbReference type="ChEBI" id="CHEBI:37575"/>
        <dbReference type="ChEBI" id="CHEBI:58937"/>
        <dbReference type="ChEBI" id="CHEBI:456216"/>
        <dbReference type="EC" id="2.7.4.16"/>
    </reaction>
</comment>
<dbReference type="EMBL" id="JAMQKB010000035">
    <property type="protein sequence ID" value="MDC3426214.1"/>
    <property type="molecule type" value="Genomic_DNA"/>
</dbReference>
<dbReference type="CDD" id="cd02194">
    <property type="entry name" value="ThiL"/>
    <property type="match status" value="1"/>
</dbReference>
<dbReference type="GO" id="GO:0009228">
    <property type="term" value="P:thiamine biosynthetic process"/>
    <property type="evidence" value="ECO:0007669"/>
    <property type="project" value="UniProtKB-KW"/>
</dbReference>
<feature type="domain" description="PurM-like C-terminal" evidence="3">
    <location>
        <begin position="151"/>
        <end position="298"/>
    </location>
</feature>
<feature type="binding site" evidence="1">
    <location>
        <position position="27"/>
    </location>
    <ligand>
        <name>Mg(2+)</name>
        <dbReference type="ChEBI" id="CHEBI:18420"/>
        <label>3</label>
    </ligand>
</feature>
<feature type="binding site" evidence="1">
    <location>
        <position position="50"/>
    </location>
    <ligand>
        <name>substrate</name>
    </ligand>
</feature>
<gene>
    <name evidence="1 4" type="primary">thiL</name>
    <name evidence="4" type="ORF">NC797_17100</name>
</gene>
<keyword evidence="1" id="KW-0067">ATP-binding</keyword>
<feature type="binding site" evidence="1">
    <location>
        <position position="102"/>
    </location>
    <ligand>
        <name>ATP</name>
        <dbReference type="ChEBI" id="CHEBI:30616"/>
    </ligand>
</feature>
<dbReference type="Gene3D" id="3.90.650.10">
    <property type="entry name" value="PurM-like C-terminal domain"/>
    <property type="match status" value="1"/>
</dbReference>
<feature type="binding site" evidence="1">
    <location>
        <position position="41"/>
    </location>
    <ligand>
        <name>Mg(2+)</name>
        <dbReference type="ChEBI" id="CHEBI:18420"/>
        <label>4</label>
    </ligand>
</feature>
<feature type="binding site" evidence="1">
    <location>
        <position position="320"/>
    </location>
    <ligand>
        <name>substrate</name>
    </ligand>
</feature>